<evidence type="ECO:0000256" key="1">
    <source>
        <dbReference type="ARBA" id="ARBA00001798"/>
    </source>
</evidence>
<dbReference type="InterPro" id="IPR044066">
    <property type="entry name" value="TRIAD_supradom"/>
</dbReference>
<evidence type="ECO:0000256" key="11">
    <source>
        <dbReference type="ARBA" id="ARBA00022833"/>
    </source>
</evidence>
<evidence type="ECO:0000256" key="5">
    <source>
        <dbReference type="ARBA" id="ARBA00012251"/>
    </source>
</evidence>
<evidence type="ECO:0000256" key="7">
    <source>
        <dbReference type="ARBA" id="ARBA00022723"/>
    </source>
</evidence>
<proteinExistence type="inferred from homology"/>
<dbReference type="Gene3D" id="3.30.40.10">
    <property type="entry name" value="Zinc/RING finger domain, C3HC4 (zinc finger)"/>
    <property type="match status" value="1"/>
</dbReference>
<keyword evidence="7" id="KW-0479">Metal-binding</keyword>
<dbReference type="CDD" id="cd22582">
    <property type="entry name" value="BRcat_RBR_unk"/>
    <property type="match status" value="1"/>
</dbReference>
<protein>
    <recommendedName>
        <fullName evidence="5">RBR-type E3 ubiquitin transferase</fullName>
        <ecNumber evidence="5">2.3.2.31</ecNumber>
    </recommendedName>
</protein>
<dbReference type="InterPro" id="IPR017907">
    <property type="entry name" value="Znf_RING_CS"/>
</dbReference>
<evidence type="ECO:0000256" key="2">
    <source>
        <dbReference type="ARBA" id="ARBA00001947"/>
    </source>
</evidence>
<dbReference type="GO" id="GO:0061630">
    <property type="term" value="F:ubiquitin protein ligase activity"/>
    <property type="evidence" value="ECO:0007669"/>
    <property type="project" value="UniProtKB-EC"/>
</dbReference>
<dbReference type="GO" id="GO:0016567">
    <property type="term" value="P:protein ubiquitination"/>
    <property type="evidence" value="ECO:0007669"/>
    <property type="project" value="InterPro"/>
</dbReference>
<dbReference type="EMBL" id="JAGFBR010000014">
    <property type="protein sequence ID" value="KAH0455586.1"/>
    <property type="molecule type" value="Genomic_DNA"/>
</dbReference>
<evidence type="ECO:0000259" key="13">
    <source>
        <dbReference type="PROSITE" id="PS50089"/>
    </source>
</evidence>
<feature type="domain" description="RING-type" evidence="14">
    <location>
        <begin position="113"/>
        <end position="257"/>
    </location>
</feature>
<sequence>MVLPTSVTRRLRSFYPPSPADYDPSDLRCPANYGPPNLYRPPTMILPTTIANYSPSDHHRGLRSFRAPSLTMAKCEKIRNIKEESHFQNHTKAMKAEKDNSGVVPYISNPAISKLICGICMENKPLSDLLFLNSCSHCFCSRCVGCYVSKKVGENMAVIACPLSECKNGTFDPLLCIPMIASEVFDHWCMSLCVLMIKNKFYCPFKDCFALLTDERGDQEVIREAQCPHCHRLFCAQCKSTWHAGMTCENFQKLGKN</sequence>
<keyword evidence="10" id="KW-0833">Ubl conjugation pathway</keyword>
<keyword evidence="8" id="KW-0677">Repeat</keyword>
<organism evidence="15 16">
    <name type="scientific">Dendrobium chrysotoxum</name>
    <name type="common">Orchid</name>
    <dbReference type="NCBI Taxonomy" id="161865"/>
    <lineage>
        <taxon>Eukaryota</taxon>
        <taxon>Viridiplantae</taxon>
        <taxon>Streptophyta</taxon>
        <taxon>Embryophyta</taxon>
        <taxon>Tracheophyta</taxon>
        <taxon>Spermatophyta</taxon>
        <taxon>Magnoliopsida</taxon>
        <taxon>Liliopsida</taxon>
        <taxon>Asparagales</taxon>
        <taxon>Orchidaceae</taxon>
        <taxon>Epidendroideae</taxon>
        <taxon>Malaxideae</taxon>
        <taxon>Dendrobiinae</taxon>
        <taxon>Dendrobium</taxon>
    </lineage>
</organism>
<dbReference type="PROSITE" id="PS00518">
    <property type="entry name" value="ZF_RING_1"/>
    <property type="match status" value="1"/>
</dbReference>
<evidence type="ECO:0000256" key="10">
    <source>
        <dbReference type="ARBA" id="ARBA00022786"/>
    </source>
</evidence>
<accession>A0AAV7GHM9</accession>
<evidence type="ECO:0000256" key="3">
    <source>
        <dbReference type="ARBA" id="ARBA00003976"/>
    </source>
</evidence>
<dbReference type="PROSITE" id="PS51873">
    <property type="entry name" value="TRIAD"/>
    <property type="match status" value="1"/>
</dbReference>
<comment type="similarity">
    <text evidence="4">Belongs to the RBR family. Ariadne subfamily.</text>
</comment>
<keyword evidence="11" id="KW-0862">Zinc</keyword>
<evidence type="ECO:0000313" key="15">
    <source>
        <dbReference type="EMBL" id="KAH0455586.1"/>
    </source>
</evidence>
<dbReference type="InterPro" id="IPR001841">
    <property type="entry name" value="Znf_RING"/>
</dbReference>
<dbReference type="InterPro" id="IPR002867">
    <property type="entry name" value="IBR_dom"/>
</dbReference>
<comment type="catalytic activity">
    <reaction evidence="1">
        <text>[E2 ubiquitin-conjugating enzyme]-S-ubiquitinyl-L-cysteine + [acceptor protein]-L-lysine = [E2 ubiquitin-conjugating enzyme]-L-cysteine + [acceptor protein]-N(6)-ubiquitinyl-L-lysine.</text>
        <dbReference type="EC" id="2.3.2.31"/>
    </reaction>
</comment>
<evidence type="ECO:0000256" key="4">
    <source>
        <dbReference type="ARBA" id="ARBA00005884"/>
    </source>
</evidence>
<comment type="function">
    <text evidence="3">Might act as an E3 ubiquitin-protein ligase, or as part of E3 complex, which accepts ubiquitin from specific E2 ubiquitin-conjugating enzymes and then transfers it to substrates.</text>
</comment>
<dbReference type="AlphaFoldDB" id="A0AAV7GHM9"/>
<feature type="domain" description="RING-type" evidence="13">
    <location>
        <begin position="117"/>
        <end position="165"/>
    </location>
</feature>
<keyword evidence="9 12" id="KW-0863">Zinc-finger</keyword>
<name>A0AAV7GHM9_DENCH</name>
<keyword evidence="16" id="KW-1185">Reference proteome</keyword>
<keyword evidence="6" id="KW-0808">Transferase</keyword>
<dbReference type="Pfam" id="PF01485">
    <property type="entry name" value="IBR"/>
    <property type="match status" value="1"/>
</dbReference>
<dbReference type="InterPro" id="IPR013083">
    <property type="entry name" value="Znf_RING/FYVE/PHD"/>
</dbReference>
<dbReference type="InterPro" id="IPR031127">
    <property type="entry name" value="E3_UB_ligase_RBR"/>
</dbReference>
<dbReference type="SMART" id="SM00647">
    <property type="entry name" value="IBR"/>
    <property type="match status" value="1"/>
</dbReference>
<gene>
    <name evidence="15" type="ORF">IEQ34_015618</name>
</gene>
<evidence type="ECO:0000256" key="9">
    <source>
        <dbReference type="ARBA" id="ARBA00022771"/>
    </source>
</evidence>
<evidence type="ECO:0000313" key="16">
    <source>
        <dbReference type="Proteomes" id="UP000775213"/>
    </source>
</evidence>
<dbReference type="PANTHER" id="PTHR11685">
    <property type="entry name" value="RBR FAMILY RING FINGER AND IBR DOMAIN-CONTAINING"/>
    <property type="match status" value="1"/>
</dbReference>
<dbReference type="Proteomes" id="UP000775213">
    <property type="component" value="Unassembled WGS sequence"/>
</dbReference>
<comment type="cofactor">
    <cofactor evidence="2">
        <name>Zn(2+)</name>
        <dbReference type="ChEBI" id="CHEBI:29105"/>
    </cofactor>
</comment>
<dbReference type="PROSITE" id="PS50089">
    <property type="entry name" value="ZF_RING_2"/>
    <property type="match status" value="1"/>
</dbReference>
<reference evidence="15 16" key="1">
    <citation type="journal article" date="2021" name="Hortic Res">
        <title>Chromosome-scale assembly of the Dendrobium chrysotoxum genome enhances the understanding of orchid evolution.</title>
        <authorList>
            <person name="Zhang Y."/>
            <person name="Zhang G.Q."/>
            <person name="Zhang D."/>
            <person name="Liu X.D."/>
            <person name="Xu X.Y."/>
            <person name="Sun W.H."/>
            <person name="Yu X."/>
            <person name="Zhu X."/>
            <person name="Wang Z.W."/>
            <person name="Zhao X."/>
            <person name="Zhong W.Y."/>
            <person name="Chen H."/>
            <person name="Yin W.L."/>
            <person name="Huang T."/>
            <person name="Niu S.C."/>
            <person name="Liu Z.J."/>
        </authorList>
    </citation>
    <scope>NUCLEOTIDE SEQUENCE [LARGE SCALE GENOMIC DNA]</scope>
    <source>
        <strain evidence="15">Lindl</strain>
    </source>
</reference>
<dbReference type="SUPFAM" id="SSF57850">
    <property type="entry name" value="RING/U-box"/>
    <property type="match status" value="2"/>
</dbReference>
<evidence type="ECO:0000256" key="6">
    <source>
        <dbReference type="ARBA" id="ARBA00022679"/>
    </source>
</evidence>
<evidence type="ECO:0000259" key="14">
    <source>
        <dbReference type="PROSITE" id="PS51873"/>
    </source>
</evidence>
<evidence type="ECO:0000256" key="12">
    <source>
        <dbReference type="PROSITE-ProRule" id="PRU00175"/>
    </source>
</evidence>
<comment type="caution">
    <text evidence="15">The sequence shown here is derived from an EMBL/GenBank/DDBJ whole genome shotgun (WGS) entry which is preliminary data.</text>
</comment>
<dbReference type="GO" id="GO:0008270">
    <property type="term" value="F:zinc ion binding"/>
    <property type="evidence" value="ECO:0007669"/>
    <property type="project" value="UniProtKB-KW"/>
</dbReference>
<dbReference type="EC" id="2.3.2.31" evidence="5"/>
<evidence type="ECO:0000256" key="8">
    <source>
        <dbReference type="ARBA" id="ARBA00022737"/>
    </source>
</evidence>